<name>A0AAN0SQK0_BACCE</name>
<dbReference type="PANTHER" id="PTHR43798:SF28">
    <property type="entry name" value="AB HYDROLASE-1 DOMAIN-CONTAINING PROTEIN"/>
    <property type="match status" value="1"/>
</dbReference>
<sequence length="286" mass="33143">MLICLIILLLISCKAMGKLEKEKIYENGEEPTIETNLKIEEKMVDIDGQSIYFKQIGEGKPPLLMFHGFGNSSDGFKDIYSDLAKRHSIISVDLLGFGRSSKPINYLYTFPNQANMYYKLMKKLGYDSFAIMGHSMGGELALNLTYLYPNAVTHLILVDAPGVETLQNKIFSPKPSLIDTLNTVTDIREYKENDVKYKRSNTDHYKELRKMIENPISMDPKKIQAPTLIIWGRKDKSVSWKDGRKYQELIKNSTFRVIEDGYHAPFRQEPKEFIKYIEEYFENYPF</sequence>
<organism evidence="2 3">
    <name type="scientific">Bacillus cereus 03BB108</name>
    <dbReference type="NCBI Taxonomy" id="451709"/>
    <lineage>
        <taxon>Bacteria</taxon>
        <taxon>Bacillati</taxon>
        <taxon>Bacillota</taxon>
        <taxon>Bacilli</taxon>
        <taxon>Bacillales</taxon>
        <taxon>Bacillaceae</taxon>
        <taxon>Bacillus</taxon>
        <taxon>Bacillus cereus group</taxon>
    </lineage>
</organism>
<proteinExistence type="predicted"/>
<dbReference type="InterPro" id="IPR000073">
    <property type="entry name" value="AB_hydrolase_1"/>
</dbReference>
<accession>A0AAN0SQK0</accession>
<evidence type="ECO:0000313" key="3">
    <source>
        <dbReference type="Proteomes" id="UP000031861"/>
    </source>
</evidence>
<reference evidence="2 3" key="1">
    <citation type="journal article" date="2015" name="Genome Announc.">
        <title>Complete genome sequences for 35 biothreat assay-relevant bacillus species.</title>
        <authorList>
            <person name="Johnson S.L."/>
            <person name="Daligault H.E."/>
            <person name="Davenport K.W."/>
            <person name="Jaissle J."/>
            <person name="Frey K.G."/>
            <person name="Ladner J.T."/>
            <person name="Broomall S.M."/>
            <person name="Bishop-Lilly K.A."/>
            <person name="Bruce D.C."/>
            <person name="Gibbons H.S."/>
            <person name="Coyne S.R."/>
            <person name="Lo C.C."/>
            <person name="Meincke L."/>
            <person name="Munk A.C."/>
            <person name="Koroleva G.I."/>
            <person name="Rosenzweig C.N."/>
            <person name="Palacios G.F."/>
            <person name="Redden C.L."/>
            <person name="Minogue T.D."/>
            <person name="Chain P.S."/>
        </authorList>
    </citation>
    <scope>NUCLEOTIDE SEQUENCE [LARGE SCALE GENOMIC DNA]</scope>
    <source>
        <strain evidence="2 3">03BB108</strain>
    </source>
</reference>
<dbReference type="Gene3D" id="3.40.50.1820">
    <property type="entry name" value="alpha/beta hydrolase"/>
    <property type="match status" value="1"/>
</dbReference>
<dbReference type="GO" id="GO:0016020">
    <property type="term" value="C:membrane"/>
    <property type="evidence" value="ECO:0007669"/>
    <property type="project" value="TreeGrafter"/>
</dbReference>
<feature type="domain" description="AB hydrolase-1" evidence="1">
    <location>
        <begin position="207"/>
        <end position="267"/>
    </location>
</feature>
<dbReference type="InterPro" id="IPR029058">
    <property type="entry name" value="AB_hydrolase_fold"/>
</dbReference>
<dbReference type="PRINTS" id="PR00111">
    <property type="entry name" value="ABHYDROLASE"/>
</dbReference>
<protein>
    <submittedName>
        <fullName evidence="2">Thioesterase domain protein</fullName>
    </submittedName>
</protein>
<gene>
    <name evidence="2" type="ORF">AK40_5865</name>
</gene>
<keyword evidence="2" id="KW-0614">Plasmid</keyword>
<dbReference type="AlphaFoldDB" id="A0AAN0SQK0"/>
<dbReference type="Pfam" id="PF00561">
    <property type="entry name" value="Abhydrolase_1"/>
    <property type="match status" value="2"/>
</dbReference>
<evidence type="ECO:0000259" key="1">
    <source>
        <dbReference type="Pfam" id="PF00561"/>
    </source>
</evidence>
<dbReference type="PANTHER" id="PTHR43798">
    <property type="entry name" value="MONOACYLGLYCEROL LIPASE"/>
    <property type="match status" value="1"/>
</dbReference>
<dbReference type="EMBL" id="CP009636">
    <property type="protein sequence ID" value="AJI08535.1"/>
    <property type="molecule type" value="Genomic_DNA"/>
</dbReference>
<feature type="domain" description="AB hydrolase-1" evidence="1">
    <location>
        <begin position="61"/>
        <end position="167"/>
    </location>
</feature>
<evidence type="ECO:0000313" key="2">
    <source>
        <dbReference type="EMBL" id="AJI08535.1"/>
    </source>
</evidence>
<dbReference type="Proteomes" id="UP000031861">
    <property type="component" value="Plasmid pBFI_2"/>
</dbReference>
<dbReference type="InterPro" id="IPR050266">
    <property type="entry name" value="AB_hydrolase_sf"/>
</dbReference>
<dbReference type="SUPFAM" id="SSF53474">
    <property type="entry name" value="alpha/beta-Hydrolases"/>
    <property type="match status" value="1"/>
</dbReference>
<geneLocation type="plasmid" evidence="2 3">
    <name>pBFI_2</name>
</geneLocation>